<evidence type="ECO:0000313" key="3">
    <source>
        <dbReference type="EMBL" id="NHZ92230.1"/>
    </source>
</evidence>
<dbReference type="Proteomes" id="UP000609726">
    <property type="component" value="Unassembled WGS sequence"/>
</dbReference>
<evidence type="ECO:0000256" key="1">
    <source>
        <dbReference type="SAM" id="SignalP"/>
    </source>
</evidence>
<evidence type="ECO:0000313" key="4">
    <source>
        <dbReference type="Proteomes" id="UP000609726"/>
    </source>
</evidence>
<proteinExistence type="predicted"/>
<keyword evidence="1" id="KW-0732">Signal</keyword>
<gene>
    <name evidence="3" type="ORF">F2P45_24965</name>
</gene>
<sequence length="360" mass="40638">MTITLHRMAIIPALAGLLLFSAQPVHACVENPSVRPADLEADAVNRLFLERNYKQLDQLYQQYSTKRSTTPDGMSALSIFFRGIAKSFVGCTSSQRTEQEWKAQQASLAAWQAASPKSNGPKLALALNSVNYGWYARGRGVSSTVSGDARSVFESRMEDARHQFDKLGALAKHNPAWYSGMLQIGLAQGWRREKFEPMYASAVKLDPYYMNFHVVNKEYHDQKWYGSDQEMHQAVNTAVELTKDRFGQALYARLYTTEWKPRAMFTTGGVSWERMKKGFEDDLAIHPDLPTRRDYANYACVADDANTLKQQLDLLGDQADIKSWGNNQHIAYCTGLATMSGTDRKPKCFKFTGTEDYICD</sequence>
<evidence type="ECO:0000259" key="2">
    <source>
        <dbReference type="Pfam" id="PF13226"/>
    </source>
</evidence>
<protein>
    <submittedName>
        <fullName evidence="3">DUF4034 domain-containing protein</fullName>
    </submittedName>
</protein>
<keyword evidence="4" id="KW-1185">Reference proteome</keyword>
<feature type="signal peptide" evidence="1">
    <location>
        <begin position="1"/>
        <end position="27"/>
    </location>
</feature>
<accession>A0ABX0NZ69</accession>
<dbReference type="EMBL" id="WHJH01000042">
    <property type="protein sequence ID" value="NHZ92230.1"/>
    <property type="molecule type" value="Genomic_DNA"/>
</dbReference>
<dbReference type="RefSeq" id="WP_166880910.1">
    <property type="nucleotide sequence ID" value="NZ_WHJH01000042.1"/>
</dbReference>
<organism evidence="3 4">
    <name type="scientific">Massilia mucilaginosa</name>
    <dbReference type="NCBI Taxonomy" id="2609282"/>
    <lineage>
        <taxon>Bacteria</taxon>
        <taxon>Pseudomonadati</taxon>
        <taxon>Pseudomonadota</taxon>
        <taxon>Betaproteobacteria</taxon>
        <taxon>Burkholderiales</taxon>
        <taxon>Oxalobacteraceae</taxon>
        <taxon>Telluria group</taxon>
        <taxon>Massilia</taxon>
    </lineage>
</organism>
<dbReference type="InterPro" id="IPR025115">
    <property type="entry name" value="DUF4034"/>
</dbReference>
<feature type="domain" description="DUF4034" evidence="2">
    <location>
        <begin position="45"/>
        <end position="151"/>
    </location>
</feature>
<comment type="caution">
    <text evidence="3">The sequence shown here is derived from an EMBL/GenBank/DDBJ whole genome shotgun (WGS) entry which is preliminary data.</text>
</comment>
<feature type="chain" id="PRO_5046560853" evidence="1">
    <location>
        <begin position="28"/>
        <end position="360"/>
    </location>
</feature>
<reference evidence="3 4" key="1">
    <citation type="submission" date="2019-10" db="EMBL/GenBank/DDBJ databases">
        <title>Taxonomy of Antarctic Massilia spp.: description of Massilia rubra sp. nov., Massilia aquatica sp. nov., Massilia mucilaginosa sp. nov., Massilia frigida sp. nov. isolated from streams, lakes and regoliths.</title>
        <authorList>
            <person name="Holochova P."/>
            <person name="Sedlacek I."/>
            <person name="Kralova S."/>
            <person name="Maslanova I."/>
            <person name="Busse H.-J."/>
            <person name="Stankova E."/>
            <person name="Vrbovska V."/>
            <person name="Kovarovic V."/>
            <person name="Bartak M."/>
            <person name="Svec P."/>
            <person name="Pantucek R."/>
        </authorList>
    </citation>
    <scope>NUCLEOTIDE SEQUENCE [LARGE SCALE GENOMIC DNA]</scope>
    <source>
        <strain evidence="3 4">CCM 8733</strain>
    </source>
</reference>
<dbReference type="Pfam" id="PF13226">
    <property type="entry name" value="DUF4034"/>
    <property type="match status" value="1"/>
</dbReference>
<name>A0ABX0NZ69_9BURK</name>